<dbReference type="Gene3D" id="3.60.10.10">
    <property type="entry name" value="Endonuclease/exonuclease/phosphatase"/>
    <property type="match status" value="1"/>
</dbReference>
<accession>A0A0C9UES4</accession>
<evidence type="ECO:0000313" key="2">
    <source>
        <dbReference type="Proteomes" id="UP000054279"/>
    </source>
</evidence>
<evidence type="ECO:0000313" key="1">
    <source>
        <dbReference type="EMBL" id="KIJ23936.1"/>
    </source>
</evidence>
<evidence type="ECO:0008006" key="3">
    <source>
        <dbReference type="Google" id="ProtNLM"/>
    </source>
</evidence>
<name>A0A0C9UES4_SPHS4</name>
<dbReference type="EMBL" id="KN837561">
    <property type="protein sequence ID" value="KIJ23936.1"/>
    <property type="molecule type" value="Genomic_DNA"/>
</dbReference>
<organism evidence="1 2">
    <name type="scientific">Sphaerobolus stellatus (strain SS14)</name>
    <dbReference type="NCBI Taxonomy" id="990650"/>
    <lineage>
        <taxon>Eukaryota</taxon>
        <taxon>Fungi</taxon>
        <taxon>Dikarya</taxon>
        <taxon>Basidiomycota</taxon>
        <taxon>Agaricomycotina</taxon>
        <taxon>Agaricomycetes</taxon>
        <taxon>Phallomycetidae</taxon>
        <taxon>Geastrales</taxon>
        <taxon>Sphaerobolaceae</taxon>
        <taxon>Sphaerobolus</taxon>
    </lineage>
</organism>
<protein>
    <recommendedName>
        <fullName evidence="3">Endonuclease/exonuclease/phosphatase domain-containing protein</fullName>
    </recommendedName>
</protein>
<reference evidence="1 2" key="1">
    <citation type="submission" date="2014-06" db="EMBL/GenBank/DDBJ databases">
        <title>Evolutionary Origins and Diversification of the Mycorrhizal Mutualists.</title>
        <authorList>
            <consortium name="DOE Joint Genome Institute"/>
            <consortium name="Mycorrhizal Genomics Consortium"/>
            <person name="Kohler A."/>
            <person name="Kuo A."/>
            <person name="Nagy L.G."/>
            <person name="Floudas D."/>
            <person name="Copeland A."/>
            <person name="Barry K.W."/>
            <person name="Cichocki N."/>
            <person name="Veneault-Fourrey C."/>
            <person name="LaButti K."/>
            <person name="Lindquist E.A."/>
            <person name="Lipzen A."/>
            <person name="Lundell T."/>
            <person name="Morin E."/>
            <person name="Murat C."/>
            <person name="Riley R."/>
            <person name="Ohm R."/>
            <person name="Sun H."/>
            <person name="Tunlid A."/>
            <person name="Henrissat B."/>
            <person name="Grigoriev I.V."/>
            <person name="Hibbett D.S."/>
            <person name="Martin F."/>
        </authorList>
    </citation>
    <scope>NUCLEOTIDE SEQUENCE [LARGE SCALE GENOMIC DNA]</scope>
    <source>
        <strain evidence="1 2">SS14</strain>
    </source>
</reference>
<feature type="non-terminal residue" evidence="1">
    <location>
        <position position="297"/>
    </location>
</feature>
<proteinExistence type="predicted"/>
<sequence length="297" mass="32422">MTWNIRWDSEADNVTIAESMAALNGNSIQTPASYYPNTNERPWSQRRIPFVETILFQGVSIFGIQEAVVRQVNDIQTLLGSDFDHRGLARADGTDDNASGAVDNEFGPVYFKKSDWTLLEWDTFWLSDMPFTVGTKAPDAGNPRICTTAKFNTKAGLVTVMVTHWDDQSDAGREVGASLIRHRANYEALTTQRPVLLFGDFNSVAVDLTTPNCNSCTNGAYLIITGATPPLAINATFAAKYPVPANSPSFNMVDMKTVAPARSISGNFATYTGFDSLGDTSDMKRIDFIMGGSNGGW</sequence>
<gene>
    <name evidence="1" type="ORF">M422DRAFT_217367</name>
</gene>
<keyword evidence="2" id="KW-1185">Reference proteome</keyword>
<dbReference type="Proteomes" id="UP000054279">
    <property type="component" value="Unassembled WGS sequence"/>
</dbReference>
<dbReference type="SUPFAM" id="SSF56219">
    <property type="entry name" value="DNase I-like"/>
    <property type="match status" value="1"/>
</dbReference>
<dbReference type="AlphaFoldDB" id="A0A0C9UES4"/>
<dbReference type="HOGENOM" id="CLU_030508_0_1_1"/>
<dbReference type="InterPro" id="IPR036691">
    <property type="entry name" value="Endo/exonu/phosph_ase_sf"/>
</dbReference>
<dbReference type="OrthoDB" id="276515at2759"/>